<dbReference type="STRING" id="698738.OLEAN_C18050"/>
<dbReference type="EMBL" id="FO203512">
    <property type="protein sequence ID" value="CCK75981.1"/>
    <property type="molecule type" value="Genomic_DNA"/>
</dbReference>
<dbReference type="GO" id="GO:0017111">
    <property type="term" value="F:ribonucleoside triphosphate phosphatase activity"/>
    <property type="evidence" value="ECO:0007669"/>
    <property type="project" value="UniProtKB-ARBA"/>
</dbReference>
<feature type="domain" description="Impact N-terminal" evidence="2">
    <location>
        <begin position="16"/>
        <end position="122"/>
    </location>
</feature>
<feature type="domain" description="UPF0029" evidence="3">
    <location>
        <begin position="138"/>
        <end position="177"/>
    </location>
</feature>
<dbReference type="GO" id="GO:0006446">
    <property type="term" value="P:regulation of translational initiation"/>
    <property type="evidence" value="ECO:0007669"/>
    <property type="project" value="TreeGrafter"/>
</dbReference>
<evidence type="ECO:0000259" key="2">
    <source>
        <dbReference type="Pfam" id="PF01205"/>
    </source>
</evidence>
<dbReference type="PANTHER" id="PTHR16301:SF20">
    <property type="entry name" value="IMPACT FAMILY MEMBER YIGZ"/>
    <property type="match status" value="1"/>
</dbReference>
<dbReference type="Pfam" id="PF09186">
    <property type="entry name" value="DUF1949"/>
    <property type="match status" value="1"/>
</dbReference>
<dbReference type="SUPFAM" id="SSF54980">
    <property type="entry name" value="EF-G C-terminal domain-like"/>
    <property type="match status" value="1"/>
</dbReference>
<dbReference type="PATRIC" id="fig|698738.3.peg.1870"/>
<dbReference type="HOGENOM" id="CLU_083552_1_1_6"/>
<reference evidence="4 5" key="1">
    <citation type="journal article" date="2013" name="Nat. Commun.">
        <title>Genome sequence and functional genomic analysis of the oil-degrading bacterium Oleispira antarctica.</title>
        <authorList>
            <person name="Kube M."/>
            <person name="Chernikova T.N."/>
            <person name="Al-Ramahi Y."/>
            <person name="Beloqui A."/>
            <person name="Lopez-Cortez N."/>
            <person name="Guazzaroni M.E."/>
            <person name="Heipieper H.J."/>
            <person name="Klages S."/>
            <person name="Kotsyurbenko O.R."/>
            <person name="Langer I."/>
            <person name="Nechitaylo T.Y."/>
            <person name="Lunsdorf H."/>
            <person name="Fernandez M."/>
            <person name="Juarez S."/>
            <person name="Ciordia S."/>
            <person name="Singer A."/>
            <person name="Kagan O."/>
            <person name="Egorova O."/>
            <person name="Petit P.A."/>
            <person name="Stogios P."/>
            <person name="Kim Y."/>
            <person name="Tchigvintsev A."/>
            <person name="Flick R."/>
            <person name="Denaro R."/>
            <person name="Genovese M."/>
            <person name="Albar J.P."/>
            <person name="Reva O.N."/>
            <person name="Martinez-Gomariz M."/>
            <person name="Tran H."/>
            <person name="Ferrer M."/>
            <person name="Savchenko A."/>
            <person name="Yakunin A.F."/>
            <person name="Yakimov M.M."/>
            <person name="Golyshina O.V."/>
            <person name="Reinhardt R."/>
            <person name="Golyshin P.N."/>
        </authorList>
    </citation>
    <scope>NUCLEOTIDE SEQUENCE [LARGE SCALE GENOMIC DNA]</scope>
</reference>
<dbReference type="SUPFAM" id="SSF54211">
    <property type="entry name" value="Ribosomal protein S5 domain 2-like"/>
    <property type="match status" value="1"/>
</dbReference>
<evidence type="ECO:0000313" key="5">
    <source>
        <dbReference type="Proteomes" id="UP000032749"/>
    </source>
</evidence>
<dbReference type="Gene3D" id="3.30.70.240">
    <property type="match status" value="1"/>
</dbReference>
<dbReference type="InterPro" id="IPR023582">
    <property type="entry name" value="Impact"/>
</dbReference>
<organism evidence="4 5">
    <name type="scientific">Oleispira antarctica RB-8</name>
    <dbReference type="NCBI Taxonomy" id="698738"/>
    <lineage>
        <taxon>Bacteria</taxon>
        <taxon>Pseudomonadati</taxon>
        <taxon>Pseudomonadota</taxon>
        <taxon>Gammaproteobacteria</taxon>
        <taxon>Oceanospirillales</taxon>
        <taxon>Oceanospirillaceae</taxon>
        <taxon>Oleispira</taxon>
    </lineage>
</organism>
<accession>R4YM67</accession>
<dbReference type="NCBIfam" id="TIGR00257">
    <property type="entry name" value="IMPACT_YIGZ"/>
    <property type="match status" value="1"/>
</dbReference>
<dbReference type="GO" id="GO:0005737">
    <property type="term" value="C:cytoplasm"/>
    <property type="evidence" value="ECO:0007669"/>
    <property type="project" value="TreeGrafter"/>
</dbReference>
<name>R4YM67_OLEAN</name>
<evidence type="ECO:0000256" key="1">
    <source>
        <dbReference type="ARBA" id="ARBA00007665"/>
    </source>
</evidence>
<dbReference type="Proteomes" id="UP000032749">
    <property type="component" value="Chromosome"/>
</dbReference>
<protein>
    <recommendedName>
        <fullName evidence="6">Impact N-terminal domain-containing protein</fullName>
    </recommendedName>
</protein>
<dbReference type="InterPro" id="IPR015269">
    <property type="entry name" value="UPF0029_Impact_C"/>
</dbReference>
<dbReference type="InterPro" id="IPR035647">
    <property type="entry name" value="EFG_III/V"/>
</dbReference>
<dbReference type="InterPro" id="IPR036956">
    <property type="entry name" value="Impact_N_sf"/>
</dbReference>
<dbReference type="GO" id="GO:0043168">
    <property type="term" value="F:anion binding"/>
    <property type="evidence" value="ECO:0007669"/>
    <property type="project" value="UniProtKB-ARBA"/>
</dbReference>
<dbReference type="KEGG" id="oai:OLEAN_C18050"/>
<evidence type="ECO:0008006" key="6">
    <source>
        <dbReference type="Google" id="ProtNLM"/>
    </source>
</evidence>
<keyword evidence="5" id="KW-1185">Reference proteome</keyword>
<dbReference type="AlphaFoldDB" id="R4YM67"/>
<dbReference type="InterPro" id="IPR020568">
    <property type="entry name" value="Ribosomal_Su5_D2-typ_SF"/>
</dbReference>
<proteinExistence type="inferred from homology"/>
<sequence>MHKQPASNGFFELVEKRSRFITYCEKVSCPKEFKQFLTRLKKHYPDARHLCYGFRIGPLTHAQRGFSDDGEPSGTAGMPILNVIDHSEFSDIAIIVVRYFGGTKLGTGGLARAYSEAASSVLKSMQWIEYEAKQEILLHCQFQQEHQLRYLIKQLAGEIISIEYSLQVELKVSVAEDADLSNLTLYRVDTGDH</sequence>
<dbReference type="GO" id="GO:0032561">
    <property type="term" value="F:guanyl ribonucleotide binding"/>
    <property type="evidence" value="ECO:0007669"/>
    <property type="project" value="UniProtKB-ARBA"/>
</dbReference>
<evidence type="ECO:0000259" key="3">
    <source>
        <dbReference type="Pfam" id="PF09186"/>
    </source>
</evidence>
<dbReference type="PANTHER" id="PTHR16301">
    <property type="entry name" value="IMPACT-RELATED"/>
    <property type="match status" value="1"/>
</dbReference>
<dbReference type="Pfam" id="PF01205">
    <property type="entry name" value="Impact_N"/>
    <property type="match status" value="1"/>
</dbReference>
<evidence type="ECO:0000313" key="4">
    <source>
        <dbReference type="EMBL" id="CCK75981.1"/>
    </source>
</evidence>
<dbReference type="InterPro" id="IPR001498">
    <property type="entry name" value="Impact_N"/>
</dbReference>
<dbReference type="InterPro" id="IPR015796">
    <property type="entry name" value="Impact_YigZ-like"/>
</dbReference>
<dbReference type="Gene3D" id="3.30.230.30">
    <property type="entry name" value="Impact, N-terminal domain"/>
    <property type="match status" value="1"/>
</dbReference>
<dbReference type="OrthoDB" id="9813771at2"/>
<gene>
    <name evidence="4" type="ORF">OLEAN_C18050</name>
</gene>
<comment type="similarity">
    <text evidence="1">Belongs to the IMPACT family.</text>
</comment>